<dbReference type="InterPro" id="IPR000719">
    <property type="entry name" value="Prot_kinase_dom"/>
</dbReference>
<protein>
    <recommendedName>
        <fullName evidence="1">Protein kinase domain-containing protein</fullName>
    </recommendedName>
</protein>
<accession>A0ABQ7ZPF3</accession>
<gene>
    <name evidence="2" type="ORF">HID58_058228</name>
</gene>
<dbReference type="PANTHER" id="PTHR48011:SF51">
    <property type="entry name" value="PROTEIN KINASE SUPERFAMILY PROTEIN"/>
    <property type="match status" value="1"/>
</dbReference>
<comment type="caution">
    <text evidence="2">The sequence shown here is derived from an EMBL/GenBank/DDBJ whole genome shotgun (WGS) entry which is preliminary data.</text>
</comment>
<name>A0ABQ7ZPF3_BRANA</name>
<dbReference type="InterPro" id="IPR011009">
    <property type="entry name" value="Kinase-like_dom_sf"/>
</dbReference>
<feature type="domain" description="Protein kinase" evidence="1">
    <location>
        <begin position="1"/>
        <end position="105"/>
    </location>
</feature>
<dbReference type="PROSITE" id="PS50011">
    <property type="entry name" value="PROTEIN_KINASE_DOM"/>
    <property type="match status" value="1"/>
</dbReference>
<dbReference type="Gene3D" id="1.10.510.10">
    <property type="entry name" value="Transferase(Phosphotransferase) domain 1"/>
    <property type="match status" value="1"/>
</dbReference>
<keyword evidence="3" id="KW-1185">Reference proteome</keyword>
<evidence type="ECO:0000259" key="1">
    <source>
        <dbReference type="PROSITE" id="PS50011"/>
    </source>
</evidence>
<reference evidence="2 3" key="1">
    <citation type="submission" date="2021-05" db="EMBL/GenBank/DDBJ databases">
        <title>Genome Assembly of Synthetic Allotetraploid Brassica napus Reveals Homoeologous Exchanges between Subgenomes.</title>
        <authorList>
            <person name="Davis J.T."/>
        </authorList>
    </citation>
    <scope>NUCLEOTIDE SEQUENCE [LARGE SCALE GENOMIC DNA]</scope>
    <source>
        <strain evidence="3">cv. Da-Ae</strain>
        <tissue evidence="2">Seedling</tissue>
    </source>
</reference>
<dbReference type="Proteomes" id="UP000824890">
    <property type="component" value="Unassembled WGS sequence"/>
</dbReference>
<dbReference type="InterPro" id="IPR052751">
    <property type="entry name" value="Plant_MAPKKK"/>
</dbReference>
<dbReference type="Pfam" id="PF00069">
    <property type="entry name" value="Pkinase"/>
    <property type="match status" value="1"/>
</dbReference>
<sequence>MFIVGCLKSTYELKICNFGISTKAVEESDKLDLWSLGCVVLEMYTGEPAWPFADSEDIMPQLLNGNAPEIPQYLPWEARQFLKTCFARNPDERGIAEELLKHPFLRNVSDQKKVSATGVGGKRELVVVMRFKDTRKKPLRVKIFPPKPLQFKKSSHRPLESYPVSNGWRCS</sequence>
<dbReference type="EMBL" id="JAGKQM010000014">
    <property type="protein sequence ID" value="KAH0882132.1"/>
    <property type="molecule type" value="Genomic_DNA"/>
</dbReference>
<evidence type="ECO:0000313" key="2">
    <source>
        <dbReference type="EMBL" id="KAH0882132.1"/>
    </source>
</evidence>
<proteinExistence type="predicted"/>
<dbReference type="SUPFAM" id="SSF56112">
    <property type="entry name" value="Protein kinase-like (PK-like)"/>
    <property type="match status" value="1"/>
</dbReference>
<organism evidence="2 3">
    <name type="scientific">Brassica napus</name>
    <name type="common">Rape</name>
    <dbReference type="NCBI Taxonomy" id="3708"/>
    <lineage>
        <taxon>Eukaryota</taxon>
        <taxon>Viridiplantae</taxon>
        <taxon>Streptophyta</taxon>
        <taxon>Embryophyta</taxon>
        <taxon>Tracheophyta</taxon>
        <taxon>Spermatophyta</taxon>
        <taxon>Magnoliopsida</taxon>
        <taxon>eudicotyledons</taxon>
        <taxon>Gunneridae</taxon>
        <taxon>Pentapetalae</taxon>
        <taxon>rosids</taxon>
        <taxon>malvids</taxon>
        <taxon>Brassicales</taxon>
        <taxon>Brassicaceae</taxon>
        <taxon>Brassiceae</taxon>
        <taxon>Brassica</taxon>
    </lineage>
</organism>
<dbReference type="PANTHER" id="PTHR48011">
    <property type="entry name" value="CCR4-NOT TRANSCRIPTIONAL COMPLEX SUBUNIT CAF120-RELATED"/>
    <property type="match status" value="1"/>
</dbReference>
<evidence type="ECO:0000313" key="3">
    <source>
        <dbReference type="Proteomes" id="UP000824890"/>
    </source>
</evidence>